<evidence type="ECO:0000256" key="3">
    <source>
        <dbReference type="ARBA" id="ARBA00013080"/>
    </source>
</evidence>
<dbReference type="STRING" id="1033810.HLPCO_001462"/>
<sequence length="280" mass="31353">MYFEKFHGTGNDFIIIENLNNELDLICNQSDLTKQICNRHFGIGADGMMIVCGSEIADIKMMFYNQDGSIAPMCGNGIRCFAKYVYDKKIVNNTIFTVETLAGTMKVELIESQETISFIRINLGYPEFNTVQFPIDTDKEKVIDEKIAVGNRELKISTLNMGTIHTVLYTENLNNVDIDKIGKTIEEHELFPEKTNVNIYEINDHENITLETYERGVGRTLACGTGCAATAVISNLLNNTSKSVNVHVRGGILKIEISNDGVFMTGPTERICKGEYIVKH</sequence>
<feature type="binding site" evidence="8">
    <location>
        <begin position="214"/>
        <end position="215"/>
    </location>
    <ligand>
        <name>substrate</name>
    </ligand>
</feature>
<name>U2ECI4_9MOLU</name>
<comment type="caution">
    <text evidence="8">Lacks conserved residue(s) required for the propagation of feature annotation.</text>
</comment>
<feature type="site" description="Could be important to modulate the pK values of the two catalytic cysteine residues" evidence="8">
    <location>
        <position position="165"/>
    </location>
</feature>
<dbReference type="GO" id="GO:0008837">
    <property type="term" value="F:diaminopimelate epimerase activity"/>
    <property type="evidence" value="ECO:0007669"/>
    <property type="project" value="UniProtKB-UniRule"/>
</dbReference>
<keyword evidence="5 8" id="KW-0457">Lysine biosynthesis</keyword>
<dbReference type="eggNOG" id="COG0253">
    <property type="taxonomic scope" value="Bacteria"/>
</dbReference>
<feature type="active site" evidence="9">
    <location>
        <position position="74"/>
    </location>
</feature>
<feature type="active site" description="Proton acceptor" evidence="8">
    <location>
        <position position="223"/>
    </location>
</feature>
<dbReference type="PANTHER" id="PTHR31689">
    <property type="entry name" value="DIAMINOPIMELATE EPIMERASE, CHLOROPLASTIC"/>
    <property type="match status" value="1"/>
</dbReference>
<feature type="binding site" evidence="8">
    <location>
        <position position="65"/>
    </location>
    <ligand>
        <name>substrate</name>
    </ligand>
</feature>
<organism evidence="10 11">
    <name type="scientific">Haloplasma contractile SSD-17B</name>
    <dbReference type="NCBI Taxonomy" id="1033810"/>
    <lineage>
        <taxon>Bacteria</taxon>
        <taxon>Bacillati</taxon>
        <taxon>Mycoplasmatota</taxon>
        <taxon>Mollicutes</taxon>
        <taxon>Haloplasmatales</taxon>
        <taxon>Haloplasmataceae</taxon>
        <taxon>Haloplasma</taxon>
    </lineage>
</organism>
<dbReference type="GO" id="GO:0009089">
    <property type="term" value="P:lysine biosynthetic process via diaminopimelate"/>
    <property type="evidence" value="ECO:0007669"/>
    <property type="project" value="UniProtKB-UniRule"/>
</dbReference>
<keyword evidence="11" id="KW-1185">Reference proteome</keyword>
<evidence type="ECO:0000313" key="10">
    <source>
        <dbReference type="EMBL" id="ERJ12476.1"/>
    </source>
</evidence>
<keyword evidence="4 8" id="KW-0028">Amino-acid biosynthesis</keyword>
<keyword evidence="6 8" id="KW-0413">Isomerase</keyword>
<evidence type="ECO:0000256" key="8">
    <source>
        <dbReference type="HAMAP-Rule" id="MF_00197"/>
    </source>
</evidence>
<dbReference type="HAMAP" id="MF_00197">
    <property type="entry name" value="DAP_epimerase"/>
    <property type="match status" value="1"/>
</dbReference>
<evidence type="ECO:0000313" key="11">
    <source>
        <dbReference type="Proteomes" id="UP000005707"/>
    </source>
</evidence>
<comment type="catalytic activity">
    <reaction evidence="7 8">
        <text>(2S,6S)-2,6-diaminopimelate = meso-2,6-diaminopimelate</text>
        <dbReference type="Rhea" id="RHEA:15393"/>
        <dbReference type="ChEBI" id="CHEBI:57609"/>
        <dbReference type="ChEBI" id="CHEBI:57791"/>
        <dbReference type="EC" id="5.1.1.7"/>
    </reaction>
</comment>
<feature type="binding site" evidence="8">
    <location>
        <begin position="224"/>
        <end position="225"/>
    </location>
    <ligand>
        <name>substrate</name>
    </ligand>
</feature>
<feature type="site" description="Could be important to modulate the pK values of the two catalytic cysteine residues" evidence="8">
    <location>
        <position position="214"/>
    </location>
</feature>
<feature type="binding site" evidence="8">
    <location>
        <position position="196"/>
    </location>
    <ligand>
        <name>substrate</name>
    </ligand>
</feature>
<dbReference type="EMBL" id="AFNU02000004">
    <property type="protein sequence ID" value="ERJ12476.1"/>
    <property type="molecule type" value="Genomic_DNA"/>
</dbReference>
<comment type="subcellular location">
    <subcellularLocation>
        <location evidence="8">Cytoplasm</location>
    </subcellularLocation>
</comment>
<evidence type="ECO:0000256" key="2">
    <source>
        <dbReference type="ARBA" id="ARBA00010219"/>
    </source>
</evidence>
<dbReference type="Proteomes" id="UP000005707">
    <property type="component" value="Unassembled WGS sequence"/>
</dbReference>
<dbReference type="AlphaFoldDB" id="U2ECI4"/>
<evidence type="ECO:0000256" key="7">
    <source>
        <dbReference type="ARBA" id="ARBA00051712"/>
    </source>
</evidence>
<comment type="caution">
    <text evidence="10">The sequence shown here is derived from an EMBL/GenBank/DDBJ whole genome shotgun (WGS) entry which is preliminary data.</text>
</comment>
<dbReference type="SUPFAM" id="SSF54506">
    <property type="entry name" value="Diaminopimelate epimerase-like"/>
    <property type="match status" value="2"/>
</dbReference>
<dbReference type="NCBIfam" id="TIGR00652">
    <property type="entry name" value="DapF"/>
    <property type="match status" value="1"/>
</dbReference>
<dbReference type="PROSITE" id="PS01326">
    <property type="entry name" value="DAP_EPIMERASE"/>
    <property type="match status" value="1"/>
</dbReference>
<evidence type="ECO:0000256" key="5">
    <source>
        <dbReference type="ARBA" id="ARBA00023154"/>
    </source>
</evidence>
<dbReference type="Pfam" id="PF01678">
    <property type="entry name" value="DAP_epimerase"/>
    <property type="match status" value="2"/>
</dbReference>
<comment type="function">
    <text evidence="8">Catalyzes the stereoinversion of LL-2,6-diaminopimelate (L,L-DAP) to meso-diaminopimelate (meso-DAP), a precursor of L-lysine and an essential component of the bacterial peptidoglycan.</text>
</comment>
<proteinExistence type="inferred from homology"/>
<accession>U2ECI4</accession>
<dbReference type="EC" id="5.1.1.7" evidence="3 8"/>
<dbReference type="OrthoDB" id="9805408at2"/>
<evidence type="ECO:0000256" key="9">
    <source>
        <dbReference type="PROSITE-ProRule" id="PRU10125"/>
    </source>
</evidence>
<comment type="subunit">
    <text evidence="8">Homodimer.</text>
</comment>
<dbReference type="FunCoup" id="U2ECI4">
    <property type="interactions" value="410"/>
</dbReference>
<reference evidence="10 11" key="2">
    <citation type="journal article" date="2013" name="PLoS ONE">
        <title>INDIGO - INtegrated Data Warehouse of MIcrobial GenOmes with Examples from the Red Sea Extremophiles.</title>
        <authorList>
            <person name="Alam I."/>
            <person name="Antunes A."/>
            <person name="Kamau A.A."/>
            <person name="Ba Alawi W."/>
            <person name="Kalkatawi M."/>
            <person name="Stingl U."/>
            <person name="Bajic V.B."/>
        </authorList>
    </citation>
    <scope>NUCLEOTIDE SEQUENCE [LARGE SCALE GENOMIC DNA]</scope>
    <source>
        <strain evidence="10 11">SSD-17B</strain>
    </source>
</reference>
<dbReference type="GO" id="GO:0005829">
    <property type="term" value="C:cytosol"/>
    <property type="evidence" value="ECO:0007669"/>
    <property type="project" value="TreeGrafter"/>
</dbReference>
<comment type="similarity">
    <text evidence="2 8">Belongs to the diaminopimelate epimerase family.</text>
</comment>
<feature type="binding site" evidence="8">
    <location>
        <position position="11"/>
    </location>
    <ligand>
        <name>substrate</name>
    </ligand>
</feature>
<protein>
    <recommendedName>
        <fullName evidence="3 8">Diaminopimelate epimerase</fullName>
        <shortName evidence="8">DAP epimerase</shortName>
        <ecNumber evidence="3 8">5.1.1.7</ecNumber>
    </recommendedName>
    <alternativeName>
        <fullName evidence="8">PLP-independent amino acid racemase</fullName>
    </alternativeName>
</protein>
<dbReference type="Gene3D" id="3.10.310.10">
    <property type="entry name" value="Diaminopimelate Epimerase, Chain A, domain 1"/>
    <property type="match status" value="2"/>
</dbReference>
<dbReference type="UniPathway" id="UPA00034">
    <property type="reaction ID" value="UER00025"/>
</dbReference>
<feature type="binding site" evidence="8">
    <location>
        <begin position="75"/>
        <end position="76"/>
    </location>
    <ligand>
        <name>substrate</name>
    </ligand>
</feature>
<reference evidence="10 11" key="1">
    <citation type="journal article" date="2011" name="J. Bacteriol.">
        <title>Genome sequence of Haloplasma contractile, an unusual contractile bacterium from a deep-sea anoxic brine lake.</title>
        <authorList>
            <person name="Antunes A."/>
            <person name="Alam I."/>
            <person name="El Dorry H."/>
            <person name="Siam R."/>
            <person name="Robertson A."/>
            <person name="Bajic V.B."/>
            <person name="Stingl U."/>
        </authorList>
    </citation>
    <scope>NUCLEOTIDE SEQUENCE [LARGE SCALE GENOMIC DNA]</scope>
    <source>
        <strain evidence="10 11">SSD-17B</strain>
    </source>
</reference>
<dbReference type="InParanoid" id="U2ECI4"/>
<comment type="pathway">
    <text evidence="1 8">Amino-acid biosynthesis; L-lysine biosynthesis via DAP pathway; DL-2,6-diaminopimelate from LL-2,6-diaminopimelate: step 1/1.</text>
</comment>
<evidence type="ECO:0000256" key="6">
    <source>
        <dbReference type="ARBA" id="ARBA00023235"/>
    </source>
</evidence>
<evidence type="ECO:0000256" key="1">
    <source>
        <dbReference type="ARBA" id="ARBA00005196"/>
    </source>
</evidence>
<keyword evidence="8" id="KW-0963">Cytoplasm</keyword>
<gene>
    <name evidence="8" type="primary">dapF</name>
    <name evidence="10" type="ORF">HLPCO_001462</name>
</gene>
<feature type="active site" description="Proton donor" evidence="8">
    <location>
        <position position="74"/>
    </location>
</feature>
<evidence type="ECO:0000256" key="4">
    <source>
        <dbReference type="ARBA" id="ARBA00022605"/>
    </source>
</evidence>
<dbReference type="RefSeq" id="WP_008824945.1">
    <property type="nucleotide sequence ID" value="NZ_AFNU02000004.1"/>
</dbReference>
<dbReference type="InterPro" id="IPR001653">
    <property type="entry name" value="DAP_epimerase_DapF"/>
</dbReference>
<dbReference type="InterPro" id="IPR018510">
    <property type="entry name" value="DAP_epimerase_AS"/>
</dbReference>
<dbReference type="PANTHER" id="PTHR31689:SF0">
    <property type="entry name" value="DIAMINOPIMELATE EPIMERASE"/>
    <property type="match status" value="1"/>
</dbReference>